<dbReference type="PANTHER" id="PTHR33495:SF2">
    <property type="entry name" value="ANTI-SIGMA FACTOR ANTAGONIST TM_1081-RELATED"/>
    <property type="match status" value="1"/>
</dbReference>
<dbReference type="Gene3D" id="3.30.750.24">
    <property type="entry name" value="STAS domain"/>
    <property type="match status" value="1"/>
</dbReference>
<dbReference type="PROSITE" id="PS50801">
    <property type="entry name" value="STAS"/>
    <property type="match status" value="1"/>
</dbReference>
<dbReference type="InterPro" id="IPR003658">
    <property type="entry name" value="Anti-sigma_ant"/>
</dbReference>
<dbReference type="AlphaFoldDB" id="A0A3N1HJL9"/>
<evidence type="ECO:0000256" key="1">
    <source>
        <dbReference type="ARBA" id="ARBA00009013"/>
    </source>
</evidence>
<comment type="similarity">
    <text evidence="1 2">Belongs to the anti-sigma-factor antagonist family.</text>
</comment>
<evidence type="ECO:0000259" key="3">
    <source>
        <dbReference type="PROSITE" id="PS50801"/>
    </source>
</evidence>
<protein>
    <recommendedName>
        <fullName evidence="2">Anti-sigma factor antagonist</fullName>
    </recommendedName>
</protein>
<organism evidence="4 5">
    <name type="scientific">Saccharothrix texasensis</name>
    <dbReference type="NCBI Taxonomy" id="103734"/>
    <lineage>
        <taxon>Bacteria</taxon>
        <taxon>Bacillati</taxon>
        <taxon>Actinomycetota</taxon>
        <taxon>Actinomycetes</taxon>
        <taxon>Pseudonocardiales</taxon>
        <taxon>Pseudonocardiaceae</taxon>
        <taxon>Saccharothrix</taxon>
    </lineage>
</organism>
<comment type="caution">
    <text evidence="4">The sequence shown here is derived from an EMBL/GenBank/DDBJ whole genome shotgun (WGS) entry which is preliminary data.</text>
</comment>
<dbReference type="RefSeq" id="WP_123747595.1">
    <property type="nucleotide sequence ID" value="NZ_RJKM01000001.1"/>
</dbReference>
<dbReference type="InterPro" id="IPR002645">
    <property type="entry name" value="STAS_dom"/>
</dbReference>
<dbReference type="EMBL" id="RJKM01000001">
    <property type="protein sequence ID" value="ROP42696.1"/>
    <property type="molecule type" value="Genomic_DNA"/>
</dbReference>
<evidence type="ECO:0000256" key="2">
    <source>
        <dbReference type="RuleBase" id="RU003749"/>
    </source>
</evidence>
<dbReference type="OrthoDB" id="3629170at2"/>
<dbReference type="Pfam" id="PF01740">
    <property type="entry name" value="STAS"/>
    <property type="match status" value="1"/>
</dbReference>
<dbReference type="CDD" id="cd07043">
    <property type="entry name" value="STAS_anti-anti-sigma_factors"/>
    <property type="match status" value="1"/>
</dbReference>
<name>A0A3N1HJL9_9PSEU</name>
<feature type="domain" description="STAS" evidence="3">
    <location>
        <begin position="11"/>
        <end position="120"/>
    </location>
</feature>
<keyword evidence="5" id="KW-1185">Reference proteome</keyword>
<sequence>MLDTSSKNDIVTVEATSYRGVPVLAVCGELDSTTIQPLRTGLSDQLDQRPPGLVLDLSGVTFMGSTGLQALADAIVRSRQSGTVLAVAAGHRAVLLPLGLTGLDGAVVVRPTVHDAVAAVLPR</sequence>
<dbReference type="NCBIfam" id="TIGR00377">
    <property type="entry name" value="ant_ant_sig"/>
    <property type="match status" value="1"/>
</dbReference>
<reference evidence="4 5" key="1">
    <citation type="submission" date="2018-11" db="EMBL/GenBank/DDBJ databases">
        <title>Sequencing the genomes of 1000 actinobacteria strains.</title>
        <authorList>
            <person name="Klenk H.-P."/>
        </authorList>
    </citation>
    <scope>NUCLEOTIDE SEQUENCE [LARGE SCALE GENOMIC DNA]</scope>
    <source>
        <strain evidence="4 5">DSM 44231</strain>
    </source>
</reference>
<dbReference type="PANTHER" id="PTHR33495">
    <property type="entry name" value="ANTI-SIGMA FACTOR ANTAGONIST TM_1081-RELATED-RELATED"/>
    <property type="match status" value="1"/>
</dbReference>
<accession>A0A3N1HJL9</accession>
<dbReference type="Proteomes" id="UP000268727">
    <property type="component" value="Unassembled WGS sequence"/>
</dbReference>
<dbReference type="SUPFAM" id="SSF52091">
    <property type="entry name" value="SpoIIaa-like"/>
    <property type="match status" value="1"/>
</dbReference>
<proteinExistence type="inferred from homology"/>
<evidence type="ECO:0000313" key="4">
    <source>
        <dbReference type="EMBL" id="ROP42696.1"/>
    </source>
</evidence>
<dbReference type="InterPro" id="IPR036513">
    <property type="entry name" value="STAS_dom_sf"/>
</dbReference>
<dbReference type="GO" id="GO:0043856">
    <property type="term" value="F:anti-sigma factor antagonist activity"/>
    <property type="evidence" value="ECO:0007669"/>
    <property type="project" value="InterPro"/>
</dbReference>
<evidence type="ECO:0000313" key="5">
    <source>
        <dbReference type="Proteomes" id="UP000268727"/>
    </source>
</evidence>
<gene>
    <name evidence="4" type="ORF">EDD40_8204</name>
</gene>